<evidence type="ECO:0000256" key="1">
    <source>
        <dbReference type="SAM" id="Phobius"/>
    </source>
</evidence>
<evidence type="ECO:0000313" key="2">
    <source>
        <dbReference type="EMBL" id="KEO74089.1"/>
    </source>
</evidence>
<dbReference type="Proteomes" id="UP000027821">
    <property type="component" value="Unassembled WGS sequence"/>
</dbReference>
<gene>
    <name evidence="2" type="ORF">EL17_08060</name>
</gene>
<feature type="transmembrane region" description="Helical" evidence="1">
    <location>
        <begin position="173"/>
        <end position="197"/>
    </location>
</feature>
<feature type="transmembrane region" description="Helical" evidence="1">
    <location>
        <begin position="20"/>
        <end position="40"/>
    </location>
</feature>
<protein>
    <recommendedName>
        <fullName evidence="4">ABC transporter permease</fullName>
    </recommendedName>
</protein>
<sequence length="476" mass="53830">MEKILIIAKNEWKILARNKIAVFLIMVFSGILLLAAYVGLDLTSKQNEVRQKYQLEVQDQWMSQPDRHPHRVAHYGYLAFREKSALSFFDFGIESFVGNSVFLEAHRQNTVNLSEAGFSNGMLRFGELSMAMVLQLLTPLFIFFIGFSTVASLRENGILKIMLTQGISMKTIVWGKIVGVFSFTAAVFLPLILIGFIGELLWNSQSVSTDIFIRGGTILLLYAVYFGICSSTAVLVSAHSKKAGHALISLILIWMFSAVIMPKMAQTIGTKLYPSISKLEFEREIEADLSQEGDSHNPDDPHYAAFKAATLAEYGVDSVHKLPFNYSGYVMAEGERISASLFNRHFDRLIHTYQNQNSFAEILSFINPYLMIRNASILVAGTDLEHYVDFQKQAEAYRYQQTQWLNHIHTYEIKAQNDKAQRVQNDLFKEYDTFSYQSRSISWAAENKALTVASLIFWISLLLGTTSFLANKSSAI</sequence>
<organism evidence="2 3">
    <name type="scientific">Anditalea andensis</name>
    <dbReference type="NCBI Taxonomy" id="1048983"/>
    <lineage>
        <taxon>Bacteria</taxon>
        <taxon>Pseudomonadati</taxon>
        <taxon>Bacteroidota</taxon>
        <taxon>Cytophagia</taxon>
        <taxon>Cytophagales</taxon>
        <taxon>Cytophagaceae</taxon>
        <taxon>Anditalea</taxon>
    </lineage>
</organism>
<dbReference type="InterPro" id="IPR021913">
    <property type="entry name" value="DUF3526"/>
</dbReference>
<evidence type="ECO:0000313" key="3">
    <source>
        <dbReference type="Proteomes" id="UP000027821"/>
    </source>
</evidence>
<proteinExistence type="predicted"/>
<comment type="caution">
    <text evidence="2">The sequence shown here is derived from an EMBL/GenBank/DDBJ whole genome shotgun (WGS) entry which is preliminary data.</text>
</comment>
<feature type="transmembrane region" description="Helical" evidence="1">
    <location>
        <begin position="449"/>
        <end position="470"/>
    </location>
</feature>
<dbReference type="EMBL" id="JMIH01000016">
    <property type="protein sequence ID" value="KEO74089.1"/>
    <property type="molecule type" value="Genomic_DNA"/>
</dbReference>
<dbReference type="eggNOG" id="COG1277">
    <property type="taxonomic scope" value="Bacteria"/>
</dbReference>
<dbReference type="PANTHER" id="PTHR43471:SF1">
    <property type="entry name" value="ABC TRANSPORTER PERMEASE PROTEIN NOSY-RELATED"/>
    <property type="match status" value="1"/>
</dbReference>
<dbReference type="OrthoDB" id="184009at2"/>
<name>A0A074KYS7_9BACT</name>
<dbReference type="Pfam" id="PF12040">
    <property type="entry name" value="DUF3526"/>
    <property type="match status" value="1"/>
</dbReference>
<accession>A0A074KYS7</accession>
<feature type="transmembrane region" description="Helical" evidence="1">
    <location>
        <begin position="217"/>
        <end position="236"/>
    </location>
</feature>
<keyword evidence="1" id="KW-1133">Transmembrane helix</keyword>
<evidence type="ECO:0008006" key="4">
    <source>
        <dbReference type="Google" id="ProtNLM"/>
    </source>
</evidence>
<keyword evidence="1" id="KW-0812">Transmembrane</keyword>
<dbReference type="AlphaFoldDB" id="A0A074KYS7"/>
<keyword evidence="3" id="KW-1185">Reference proteome</keyword>
<feature type="transmembrane region" description="Helical" evidence="1">
    <location>
        <begin position="243"/>
        <end position="261"/>
    </location>
</feature>
<dbReference type="PANTHER" id="PTHR43471">
    <property type="entry name" value="ABC TRANSPORTER PERMEASE"/>
    <property type="match status" value="1"/>
</dbReference>
<feature type="transmembrane region" description="Helical" evidence="1">
    <location>
        <begin position="132"/>
        <end position="153"/>
    </location>
</feature>
<keyword evidence="1" id="KW-0472">Membrane</keyword>
<reference evidence="2 3" key="1">
    <citation type="submission" date="2014-04" db="EMBL/GenBank/DDBJ databases">
        <title>Characterization and application of a salt tolerant electro-active bacterium.</title>
        <authorList>
            <person name="Yang L."/>
            <person name="Wei S."/>
            <person name="Tay Q.X.M."/>
        </authorList>
    </citation>
    <scope>NUCLEOTIDE SEQUENCE [LARGE SCALE GENOMIC DNA]</scope>
    <source>
        <strain evidence="2 3">LY1</strain>
    </source>
</reference>
<dbReference type="STRING" id="1048983.EL17_08060"/>
<dbReference type="RefSeq" id="WP_035072882.1">
    <property type="nucleotide sequence ID" value="NZ_JMIH01000016.1"/>
</dbReference>